<protein>
    <submittedName>
        <fullName evidence="7">Glucose-1-phosphate adenylyltransferase</fullName>
    </submittedName>
</protein>
<evidence type="ECO:0000259" key="6">
    <source>
        <dbReference type="Pfam" id="PF24894"/>
    </source>
</evidence>
<comment type="caution">
    <text evidence="7">The sequence shown here is derived from an EMBL/GenBank/DDBJ whole genome shotgun (WGS) entry which is preliminary data.</text>
</comment>
<proteinExistence type="inferred from homology"/>
<dbReference type="CDD" id="cd04651">
    <property type="entry name" value="LbH_G1P_AT_C"/>
    <property type="match status" value="1"/>
</dbReference>
<organism evidence="7">
    <name type="scientific">Eiseniibacteriota bacterium</name>
    <dbReference type="NCBI Taxonomy" id="2212470"/>
    <lineage>
        <taxon>Bacteria</taxon>
        <taxon>Candidatus Eiseniibacteriota</taxon>
    </lineage>
</organism>
<evidence type="ECO:0000259" key="5">
    <source>
        <dbReference type="Pfam" id="PF00483"/>
    </source>
</evidence>
<reference evidence="7" key="1">
    <citation type="journal article" date="2020" name="mSystems">
        <title>Genome- and Community-Level Interaction Insights into Carbon Utilization and Element Cycling Functions of Hydrothermarchaeota in Hydrothermal Sediment.</title>
        <authorList>
            <person name="Zhou Z."/>
            <person name="Liu Y."/>
            <person name="Xu W."/>
            <person name="Pan J."/>
            <person name="Luo Z.H."/>
            <person name="Li M."/>
        </authorList>
    </citation>
    <scope>NUCLEOTIDE SEQUENCE [LARGE SCALE GENOMIC DNA]</scope>
    <source>
        <strain evidence="7">SpSt-381</strain>
    </source>
</reference>
<sequence length="420" mass="45905">MRNTMALVLSGGGGERLSVLTAERAISAVPFGGKYRVIDFVLSNLCHSGAEHVGVLTQHAPISLHDHIGAGRPWDLDRRQGGVVVLQPYLTRSHAGFYRGTADAIAQNWNEVEDRAPARVLVLSGDHVYRMDYRGLLGAHLERRAAVTIAVTQVPPDEARRFGMVTFDRDGLVRSLVEKPLRTDTPWASMGVYMFDAAVLREHLGRGRPVNLVLDVLRPMLEAGERVVAYEFHGYWEDVGTVGSYYRANLELVAPAPRLALHDQRWPILTRDEERPPVQFRDHAHVEESLVANGCRIDGTVRRSVLFSGVHVERGAEIVESVVLPDVHVGAGARIERAVIDKYVRIGAGARIGDGAPSMSPDSAWLEGLTLIGKDAVVPAGARVGRSVVVGIGAREPDFEDGEAPAGTVIPSRAWFEEVR</sequence>
<evidence type="ECO:0000256" key="3">
    <source>
        <dbReference type="ARBA" id="ARBA00022695"/>
    </source>
</evidence>
<dbReference type="EMBL" id="DSQF01000002">
    <property type="protein sequence ID" value="HGZ41943.1"/>
    <property type="molecule type" value="Genomic_DNA"/>
</dbReference>
<dbReference type="PANTHER" id="PTHR43523:SF2">
    <property type="entry name" value="GLUCOSE-1-PHOSPHATE ADENYLYLTRANSFERASE"/>
    <property type="match status" value="1"/>
</dbReference>
<dbReference type="GO" id="GO:0005978">
    <property type="term" value="P:glycogen biosynthetic process"/>
    <property type="evidence" value="ECO:0007669"/>
    <property type="project" value="UniProtKB-KW"/>
</dbReference>
<dbReference type="CDD" id="cd02508">
    <property type="entry name" value="ADP_Glucose_PP"/>
    <property type="match status" value="1"/>
</dbReference>
<dbReference type="InterPro" id="IPR056818">
    <property type="entry name" value="GlmU/GlgC-like_hexapep"/>
</dbReference>
<keyword evidence="4" id="KW-0320">Glycogen biosynthesis</keyword>
<name>A0A832I3H9_UNCEI</name>
<dbReference type="AlphaFoldDB" id="A0A832I3H9"/>
<keyword evidence="2 7" id="KW-0808">Transferase</keyword>
<dbReference type="InterPro" id="IPR005835">
    <property type="entry name" value="NTP_transferase_dom"/>
</dbReference>
<accession>A0A832I3H9</accession>
<keyword evidence="3 7" id="KW-0548">Nucleotidyltransferase</keyword>
<evidence type="ECO:0000313" key="7">
    <source>
        <dbReference type="EMBL" id="HGZ41943.1"/>
    </source>
</evidence>
<feature type="domain" description="Nucleotidyl transferase" evidence="5">
    <location>
        <begin position="6"/>
        <end position="252"/>
    </location>
</feature>
<dbReference type="InterPro" id="IPR011004">
    <property type="entry name" value="Trimer_LpxA-like_sf"/>
</dbReference>
<dbReference type="InterPro" id="IPR029044">
    <property type="entry name" value="Nucleotide-diphossugar_trans"/>
</dbReference>
<dbReference type="Pfam" id="PF00483">
    <property type="entry name" value="NTP_transferase"/>
    <property type="match status" value="1"/>
</dbReference>
<dbReference type="PANTHER" id="PTHR43523">
    <property type="entry name" value="GLUCOSE-1-PHOSPHATE ADENYLYLTRANSFERASE-RELATED"/>
    <property type="match status" value="1"/>
</dbReference>
<evidence type="ECO:0000256" key="4">
    <source>
        <dbReference type="ARBA" id="ARBA00023056"/>
    </source>
</evidence>
<dbReference type="InterPro" id="IPR011831">
    <property type="entry name" value="ADP-Glc_PPase"/>
</dbReference>
<gene>
    <name evidence="7" type="ORF">ENR23_00695</name>
</gene>
<evidence type="ECO:0000256" key="1">
    <source>
        <dbReference type="ARBA" id="ARBA00010443"/>
    </source>
</evidence>
<dbReference type="Gene3D" id="2.160.10.10">
    <property type="entry name" value="Hexapeptide repeat proteins"/>
    <property type="match status" value="1"/>
</dbReference>
<comment type="similarity">
    <text evidence="1">Belongs to the bacterial/plant glucose-1-phosphate adenylyltransferase family.</text>
</comment>
<dbReference type="SUPFAM" id="SSF53448">
    <property type="entry name" value="Nucleotide-diphospho-sugar transferases"/>
    <property type="match status" value="1"/>
</dbReference>
<dbReference type="Pfam" id="PF24894">
    <property type="entry name" value="Hexapep_GlmU"/>
    <property type="match status" value="1"/>
</dbReference>
<evidence type="ECO:0000256" key="2">
    <source>
        <dbReference type="ARBA" id="ARBA00022679"/>
    </source>
</evidence>
<feature type="domain" description="Glucose-1-phosphate adenylyltransferase/Bifunctional protein GlmU-like C-terminal hexapeptide" evidence="6">
    <location>
        <begin position="283"/>
        <end position="354"/>
    </location>
</feature>
<dbReference type="GO" id="GO:0008878">
    <property type="term" value="F:glucose-1-phosphate adenylyltransferase activity"/>
    <property type="evidence" value="ECO:0007669"/>
    <property type="project" value="InterPro"/>
</dbReference>
<dbReference type="Gene3D" id="3.90.550.10">
    <property type="entry name" value="Spore Coat Polysaccharide Biosynthesis Protein SpsA, Chain A"/>
    <property type="match status" value="1"/>
</dbReference>
<dbReference type="SUPFAM" id="SSF51161">
    <property type="entry name" value="Trimeric LpxA-like enzymes"/>
    <property type="match status" value="1"/>
</dbReference>